<dbReference type="InterPro" id="IPR001965">
    <property type="entry name" value="Znf_PHD"/>
</dbReference>
<dbReference type="PANTHER" id="PTHR45888">
    <property type="entry name" value="HL01030P-RELATED"/>
    <property type="match status" value="1"/>
</dbReference>
<evidence type="ECO:0000256" key="11">
    <source>
        <dbReference type="SAM" id="MobiDB-lite"/>
    </source>
</evidence>
<dbReference type="Proteomes" id="UP001626550">
    <property type="component" value="Unassembled WGS sequence"/>
</dbReference>
<feature type="region of interest" description="Disordered" evidence="11">
    <location>
        <begin position="465"/>
        <end position="525"/>
    </location>
</feature>
<evidence type="ECO:0000256" key="4">
    <source>
        <dbReference type="ARBA" id="ARBA00022771"/>
    </source>
</evidence>
<dbReference type="Pfam" id="PF00628">
    <property type="entry name" value="PHD"/>
    <property type="match status" value="1"/>
</dbReference>
<evidence type="ECO:0000256" key="7">
    <source>
        <dbReference type="ARBA" id="ARBA00023163"/>
    </source>
</evidence>
<feature type="compositionally biased region" description="Low complexity" evidence="11">
    <location>
        <begin position="470"/>
        <end position="480"/>
    </location>
</feature>
<proteinExistence type="predicted"/>
<evidence type="ECO:0000256" key="5">
    <source>
        <dbReference type="ARBA" id="ARBA00022833"/>
    </source>
</evidence>
<keyword evidence="2" id="KW-0479">Metal-binding</keyword>
<keyword evidence="6" id="KW-0805">Transcription regulation</keyword>
<reference evidence="13 14" key="1">
    <citation type="submission" date="2024-11" db="EMBL/GenBank/DDBJ databases">
        <title>Adaptive evolution of stress response genes in parasites aligns with host niche diversity.</title>
        <authorList>
            <person name="Hahn C."/>
            <person name="Resl P."/>
        </authorList>
    </citation>
    <scope>NUCLEOTIDE SEQUENCE [LARGE SCALE GENOMIC DNA]</scope>
    <source>
        <strain evidence="13">EGGRZ-B1_66</strain>
        <tissue evidence="13">Body</tissue>
    </source>
</reference>
<dbReference type="Gene3D" id="3.30.40.10">
    <property type="entry name" value="Zinc/RING finger domain, C3HC4 (zinc finger)"/>
    <property type="match status" value="1"/>
</dbReference>
<evidence type="ECO:0000256" key="10">
    <source>
        <dbReference type="SAM" id="Coils"/>
    </source>
</evidence>
<evidence type="ECO:0000313" key="14">
    <source>
        <dbReference type="Proteomes" id="UP001626550"/>
    </source>
</evidence>
<dbReference type="InterPro" id="IPR019787">
    <property type="entry name" value="Znf_PHD-finger"/>
</dbReference>
<feature type="domain" description="PHD-type" evidence="12">
    <location>
        <begin position="408"/>
        <end position="459"/>
    </location>
</feature>
<dbReference type="EMBL" id="JBJKFK010001539">
    <property type="protein sequence ID" value="KAL3312819.1"/>
    <property type="molecule type" value="Genomic_DNA"/>
</dbReference>
<dbReference type="AlphaFoldDB" id="A0ABD2PZX0"/>
<evidence type="ECO:0000256" key="8">
    <source>
        <dbReference type="ARBA" id="ARBA00023242"/>
    </source>
</evidence>
<gene>
    <name evidence="13" type="primary">PHF10</name>
    <name evidence="13" type="ORF">Ciccas_008585</name>
</gene>
<evidence type="ECO:0000313" key="13">
    <source>
        <dbReference type="EMBL" id="KAL3312819.1"/>
    </source>
</evidence>
<evidence type="ECO:0000259" key="12">
    <source>
        <dbReference type="PROSITE" id="PS50016"/>
    </source>
</evidence>
<dbReference type="InterPro" id="IPR013083">
    <property type="entry name" value="Znf_RING/FYVE/PHD"/>
</dbReference>
<feature type="coiled-coil region" evidence="10">
    <location>
        <begin position="170"/>
        <end position="197"/>
    </location>
</feature>
<dbReference type="GO" id="GO:0008270">
    <property type="term" value="F:zinc ion binding"/>
    <property type="evidence" value="ECO:0007669"/>
    <property type="project" value="UniProtKB-KW"/>
</dbReference>
<evidence type="ECO:0000256" key="2">
    <source>
        <dbReference type="ARBA" id="ARBA00022723"/>
    </source>
</evidence>
<evidence type="ECO:0000256" key="3">
    <source>
        <dbReference type="ARBA" id="ARBA00022737"/>
    </source>
</evidence>
<name>A0ABD2PZX0_9PLAT</name>
<sequence>MSADDISNQASISDAKDPINELSQDSSIVSKNLKGKIDKKMIESSLNHILTLEDVFQYCWPPESLDSKNKDVEYWMIQENLANFMNIKGFKRRFPDLYRRKLQAQETDWLVKNNLVSQEFADLGLTALKAEEVMELLQKDFPEIYSALHELFSRRKVQEITERQKRQYQAARIERNSQRAENARKKAIQSARKYNRELLRTKVRERRYYWDLQTMQIHVPRRTITKYEDKPDRSKLDYPVAIIPGQYCDHYRIYTPEQLKFLPLSRAVHLNPLNRPLRVPNIANYDLKYSKIALEARKEVEQEKQRKLEQAQPALKTLDEDMIKAKIEAAIMSQQKSDSPKPQPQIQEVLEINSGSDIVSGPAIKCTTCGQLTHYYVKCSECTKQGHPNCLQLPDSMVEVVGSYQWACIDCKMCTQCEDASHEDLMMFCDRCDRGFHAFCVGLRAIPQGRWECPRCTGKPCPTALPKPAPSRSSKRSTPASKKRRGSVVDKDLAYSNRGTPSSKRRASNSRRTSNTAILAEEHKE</sequence>
<dbReference type="PANTHER" id="PTHR45888:SF4">
    <property type="entry name" value="PHD FINGER PROTEIN 10"/>
    <property type="match status" value="1"/>
</dbReference>
<dbReference type="SMART" id="SM00249">
    <property type="entry name" value="PHD"/>
    <property type="match status" value="2"/>
</dbReference>
<evidence type="ECO:0000256" key="9">
    <source>
        <dbReference type="PROSITE-ProRule" id="PRU00146"/>
    </source>
</evidence>
<keyword evidence="4 9" id="KW-0863">Zinc-finger</keyword>
<keyword evidence="7" id="KW-0804">Transcription</keyword>
<protein>
    <submittedName>
        <fullName evidence="13">PHD finger protein 10</fullName>
    </submittedName>
</protein>
<keyword evidence="14" id="KW-1185">Reference proteome</keyword>
<keyword evidence="8" id="KW-0539">Nucleus</keyword>
<comment type="subcellular location">
    <subcellularLocation>
        <location evidence="1">Nucleus</location>
    </subcellularLocation>
</comment>
<dbReference type="CDD" id="cd15529">
    <property type="entry name" value="PHD2_PHF10"/>
    <property type="match status" value="1"/>
</dbReference>
<keyword evidence="10" id="KW-0175">Coiled coil</keyword>
<dbReference type="InterPro" id="IPR011011">
    <property type="entry name" value="Znf_FYVE_PHD"/>
</dbReference>
<evidence type="ECO:0000256" key="1">
    <source>
        <dbReference type="ARBA" id="ARBA00004123"/>
    </source>
</evidence>
<organism evidence="13 14">
    <name type="scientific">Cichlidogyrus casuarinus</name>
    <dbReference type="NCBI Taxonomy" id="1844966"/>
    <lineage>
        <taxon>Eukaryota</taxon>
        <taxon>Metazoa</taxon>
        <taxon>Spiralia</taxon>
        <taxon>Lophotrochozoa</taxon>
        <taxon>Platyhelminthes</taxon>
        <taxon>Monogenea</taxon>
        <taxon>Monopisthocotylea</taxon>
        <taxon>Dactylogyridea</taxon>
        <taxon>Ancyrocephalidae</taxon>
        <taxon>Cichlidogyrus</taxon>
    </lineage>
</organism>
<evidence type="ECO:0000256" key="6">
    <source>
        <dbReference type="ARBA" id="ARBA00023015"/>
    </source>
</evidence>
<dbReference type="PROSITE" id="PS50016">
    <property type="entry name" value="ZF_PHD_2"/>
    <property type="match status" value="1"/>
</dbReference>
<dbReference type="GO" id="GO:0005634">
    <property type="term" value="C:nucleus"/>
    <property type="evidence" value="ECO:0007669"/>
    <property type="project" value="UniProtKB-SubCell"/>
</dbReference>
<keyword evidence="3" id="KW-0677">Repeat</keyword>
<keyword evidence="5" id="KW-0862">Zinc</keyword>
<dbReference type="SUPFAM" id="SSF57903">
    <property type="entry name" value="FYVE/PHD zinc finger"/>
    <property type="match status" value="1"/>
</dbReference>
<comment type="caution">
    <text evidence="13">The sequence shown here is derived from an EMBL/GenBank/DDBJ whole genome shotgun (WGS) entry which is preliminary data.</text>
</comment>
<accession>A0ABD2PZX0</accession>